<comment type="caution">
    <text evidence="3">The sequence shown here is derived from an EMBL/GenBank/DDBJ whole genome shotgun (WGS) entry which is preliminary data.</text>
</comment>
<organism evidence="3 4">
    <name type="scientific">Paracoccidioides brasiliensis</name>
    <dbReference type="NCBI Taxonomy" id="121759"/>
    <lineage>
        <taxon>Eukaryota</taxon>
        <taxon>Fungi</taxon>
        <taxon>Dikarya</taxon>
        <taxon>Ascomycota</taxon>
        <taxon>Pezizomycotina</taxon>
        <taxon>Eurotiomycetes</taxon>
        <taxon>Eurotiomycetidae</taxon>
        <taxon>Onygenales</taxon>
        <taxon>Ajellomycetaceae</taxon>
        <taxon>Paracoccidioides</taxon>
    </lineage>
</organism>
<dbReference type="Pfam" id="PF12937">
    <property type="entry name" value="F-box-like"/>
    <property type="match status" value="1"/>
</dbReference>
<dbReference type="Proteomes" id="UP000242814">
    <property type="component" value="Unassembled WGS sequence"/>
</dbReference>
<dbReference type="VEuPathDB" id="FungiDB:PADG_02973"/>
<feature type="compositionally biased region" description="Basic residues" evidence="1">
    <location>
        <begin position="10"/>
        <end position="33"/>
    </location>
</feature>
<sequence length="405" mass="46368">MFLTMSCSRKANRRQAQKSRGRDKKKSTTRRSTPRGNGAGLANLPPEILLKIVSHLGPADLASLALASKGAYRFFANGDLRAMDFPQTSDMFFCRPCHEPFPMEYHRFKFLQGLQRDSPTDIACIWCLEMHPKKQNCSVGCAPSFTCERRIDTDEITCEWRIIRNGMITGVYISNFKNIDGESQEFVDRECPGRISGLSDGRYVCSIVPHEKETGSYDVSRTAGEKCFTIRVDYDKVFDREAFFGPQLQNSLIKVCDHLKFPENSQLWDMVYCKVMNHPQRLSCHKCARAPRSCDKCNAIFDFNVQPLETFGDMSDRFVMLRARILHRVNEKLRNRAKIRAIESSMPDEDIGPCTMNSTWGTAQFKLDIRSDFGWKRGDLYSDEVPKLYVPPQDESKGKCDLCFD</sequence>
<dbReference type="PROSITE" id="PS50181">
    <property type="entry name" value="FBOX"/>
    <property type="match status" value="1"/>
</dbReference>
<dbReference type="AlphaFoldDB" id="A0A1D2JIG2"/>
<proteinExistence type="predicted"/>
<dbReference type="SUPFAM" id="SSF81383">
    <property type="entry name" value="F-box domain"/>
    <property type="match status" value="1"/>
</dbReference>
<gene>
    <name evidence="3" type="ORF">ACO22_02505</name>
</gene>
<evidence type="ECO:0000313" key="3">
    <source>
        <dbReference type="EMBL" id="ODH38174.1"/>
    </source>
</evidence>
<dbReference type="EMBL" id="LZYO01000079">
    <property type="protein sequence ID" value="ODH38174.1"/>
    <property type="molecule type" value="Genomic_DNA"/>
</dbReference>
<evidence type="ECO:0000313" key="4">
    <source>
        <dbReference type="Proteomes" id="UP000242814"/>
    </source>
</evidence>
<protein>
    <recommendedName>
        <fullName evidence="2">F-box domain-containing protein</fullName>
    </recommendedName>
</protein>
<feature type="domain" description="F-box" evidence="2">
    <location>
        <begin position="38"/>
        <end position="85"/>
    </location>
</feature>
<accession>A0A1D2JIG2</accession>
<dbReference type="CDD" id="cd09917">
    <property type="entry name" value="F-box_SF"/>
    <property type="match status" value="1"/>
</dbReference>
<dbReference type="VEuPathDB" id="FungiDB:PABG_00549"/>
<feature type="region of interest" description="Disordered" evidence="1">
    <location>
        <begin position="1"/>
        <end position="41"/>
    </location>
</feature>
<reference evidence="3 4" key="1">
    <citation type="submission" date="2016-06" db="EMBL/GenBank/DDBJ databases">
        <authorList>
            <person name="Kjaerup R.B."/>
            <person name="Dalgaard T.S."/>
            <person name="Juul-Madsen H.R."/>
        </authorList>
    </citation>
    <scope>NUCLEOTIDE SEQUENCE [LARGE SCALE GENOMIC DNA]</scope>
    <source>
        <strain evidence="3 4">Pb300</strain>
    </source>
</reference>
<evidence type="ECO:0000259" key="2">
    <source>
        <dbReference type="PROSITE" id="PS50181"/>
    </source>
</evidence>
<name>A0A1D2JIG2_PARBR</name>
<dbReference type="InterPro" id="IPR001810">
    <property type="entry name" value="F-box_dom"/>
</dbReference>
<evidence type="ECO:0000256" key="1">
    <source>
        <dbReference type="SAM" id="MobiDB-lite"/>
    </source>
</evidence>
<dbReference type="InterPro" id="IPR036047">
    <property type="entry name" value="F-box-like_dom_sf"/>
</dbReference>